<protein>
    <submittedName>
        <fullName evidence="2">cDNA sequence BC030500</fullName>
    </submittedName>
</protein>
<dbReference type="AlphaFoldDB" id="A0A8C2QKX8"/>
<name>A0A8C2QKX8_CRIGR</name>
<reference evidence="2" key="1">
    <citation type="submission" date="2025-08" db="UniProtKB">
        <authorList>
            <consortium name="Ensembl"/>
        </authorList>
    </citation>
    <scope>IDENTIFICATION</scope>
</reference>
<sequence>MPSVTRPGTGLSSPKRHQARYSGVKVAQSRRAMGVFLHPSQARQRQRQRAEATQSGLVLERRFPKSAAQARYVVWREEHRGEQRQLPWSLPAPGAQV</sequence>
<evidence type="ECO:0000313" key="2">
    <source>
        <dbReference type="Ensembl" id="ENSCGRP00001019296.1"/>
    </source>
</evidence>
<reference evidence="2" key="2">
    <citation type="submission" date="2025-09" db="UniProtKB">
        <authorList>
            <consortium name="Ensembl"/>
        </authorList>
    </citation>
    <scope>IDENTIFICATION</scope>
</reference>
<organism evidence="2 3">
    <name type="scientific">Cricetulus griseus</name>
    <name type="common">Chinese hamster</name>
    <name type="synonym">Cricetulus barabensis griseus</name>
    <dbReference type="NCBI Taxonomy" id="10029"/>
    <lineage>
        <taxon>Eukaryota</taxon>
        <taxon>Metazoa</taxon>
        <taxon>Chordata</taxon>
        <taxon>Craniata</taxon>
        <taxon>Vertebrata</taxon>
        <taxon>Euteleostomi</taxon>
        <taxon>Mammalia</taxon>
        <taxon>Eutheria</taxon>
        <taxon>Euarchontoglires</taxon>
        <taxon>Glires</taxon>
        <taxon>Rodentia</taxon>
        <taxon>Myomorpha</taxon>
        <taxon>Muroidea</taxon>
        <taxon>Cricetidae</taxon>
        <taxon>Cricetinae</taxon>
        <taxon>Cricetulus</taxon>
    </lineage>
</organism>
<proteinExistence type="predicted"/>
<evidence type="ECO:0000256" key="1">
    <source>
        <dbReference type="SAM" id="MobiDB-lite"/>
    </source>
</evidence>
<dbReference type="Ensembl" id="ENSCGRT00001023540.1">
    <property type="protein sequence ID" value="ENSCGRP00001019296.1"/>
    <property type="gene ID" value="ENSCGRG00001018787.1"/>
</dbReference>
<feature type="region of interest" description="Disordered" evidence="1">
    <location>
        <begin position="1"/>
        <end position="21"/>
    </location>
</feature>
<evidence type="ECO:0000313" key="3">
    <source>
        <dbReference type="Proteomes" id="UP000694386"/>
    </source>
</evidence>
<dbReference type="Proteomes" id="UP000694386">
    <property type="component" value="Unplaced"/>
</dbReference>
<accession>A0A8C2QKX8</accession>